<protein>
    <submittedName>
        <fullName evidence="1">Cob(I)yrinic acid a,c-diamide adenosyltransferase</fullName>
    </submittedName>
</protein>
<evidence type="ECO:0000313" key="1">
    <source>
        <dbReference type="EMBL" id="MBC5647043.1"/>
    </source>
</evidence>
<evidence type="ECO:0000313" key="2">
    <source>
        <dbReference type="Proteomes" id="UP000606889"/>
    </source>
</evidence>
<dbReference type="Proteomes" id="UP000606889">
    <property type="component" value="Unassembled WGS sequence"/>
</dbReference>
<accession>A0ABR7EB75</accession>
<organism evidence="1 2">
    <name type="scientific">Christensenella tenuis</name>
    <dbReference type="NCBI Taxonomy" id="2763033"/>
    <lineage>
        <taxon>Bacteria</taxon>
        <taxon>Bacillati</taxon>
        <taxon>Bacillota</taxon>
        <taxon>Clostridia</taxon>
        <taxon>Christensenellales</taxon>
        <taxon>Christensenellaceae</taxon>
        <taxon>Christensenella</taxon>
    </lineage>
</organism>
<dbReference type="Pfam" id="PF02572">
    <property type="entry name" value="CobA_CobO_BtuR"/>
    <property type="match status" value="1"/>
</dbReference>
<sequence>MKGLIHIYCGDGKEKTTTAVGIDVCAARHAGYRAFLPFMKRGLGEMQVLIDNRA</sequence>
<dbReference type="InterPro" id="IPR003724">
    <property type="entry name" value="CblAdoTrfase_CobA"/>
</dbReference>
<proteinExistence type="predicted"/>
<reference evidence="1 2" key="1">
    <citation type="submission" date="2020-08" db="EMBL/GenBank/DDBJ databases">
        <title>Genome public.</title>
        <authorList>
            <person name="Liu C."/>
            <person name="Sun Q."/>
        </authorList>
    </citation>
    <scope>NUCLEOTIDE SEQUENCE [LARGE SCALE GENOMIC DNA]</scope>
    <source>
        <strain evidence="1 2">NSJ-35</strain>
    </source>
</reference>
<dbReference type="EMBL" id="JACOON010000001">
    <property type="protein sequence ID" value="MBC5647043.1"/>
    <property type="molecule type" value="Genomic_DNA"/>
</dbReference>
<dbReference type="Gene3D" id="3.40.50.300">
    <property type="entry name" value="P-loop containing nucleotide triphosphate hydrolases"/>
    <property type="match status" value="1"/>
</dbReference>
<keyword evidence="2" id="KW-1185">Reference proteome</keyword>
<gene>
    <name evidence="1" type="ORF">H8S18_01655</name>
</gene>
<name>A0ABR7EB75_9FIRM</name>
<dbReference type="RefSeq" id="WP_186856568.1">
    <property type="nucleotide sequence ID" value="NZ_JACOON010000001.1"/>
</dbReference>
<comment type="caution">
    <text evidence="1">The sequence shown here is derived from an EMBL/GenBank/DDBJ whole genome shotgun (WGS) entry which is preliminary data.</text>
</comment>
<dbReference type="InterPro" id="IPR027417">
    <property type="entry name" value="P-loop_NTPase"/>
</dbReference>